<dbReference type="GO" id="GO:0046872">
    <property type="term" value="F:metal ion binding"/>
    <property type="evidence" value="ECO:0007669"/>
    <property type="project" value="UniProtKB-KW"/>
</dbReference>
<sequence length="65" mass="6835">MNQVFQVEGMSCGHCVHAVTGAIQEIDSAATVRVDLTTGTVEVTSERPRSELAGAIREAGYEIAA</sequence>
<dbReference type="Proteomes" id="UP000321548">
    <property type="component" value="Unassembled WGS sequence"/>
</dbReference>
<dbReference type="OrthoDB" id="9813965at2"/>
<evidence type="ECO:0000313" key="4">
    <source>
        <dbReference type="Proteomes" id="UP000321548"/>
    </source>
</evidence>
<dbReference type="InterPro" id="IPR036163">
    <property type="entry name" value="HMA_dom_sf"/>
</dbReference>
<dbReference type="RefSeq" id="WP_147703817.1">
    <property type="nucleotide sequence ID" value="NZ_VDUY01000003.1"/>
</dbReference>
<dbReference type="EMBL" id="VDUY01000003">
    <property type="protein sequence ID" value="TXL65902.1"/>
    <property type="molecule type" value="Genomic_DNA"/>
</dbReference>
<accession>A0A5C8NXX8</accession>
<gene>
    <name evidence="3" type="ORF">FHP08_07385</name>
</gene>
<dbReference type="AlphaFoldDB" id="A0A5C8NXX8"/>
<keyword evidence="1" id="KW-0479">Metal-binding</keyword>
<evidence type="ECO:0000259" key="2">
    <source>
        <dbReference type="PROSITE" id="PS50846"/>
    </source>
</evidence>
<comment type="caution">
    <text evidence="3">The sequence shown here is derived from an EMBL/GenBank/DDBJ whole genome shotgun (WGS) entry which is preliminary data.</text>
</comment>
<evidence type="ECO:0000313" key="3">
    <source>
        <dbReference type="EMBL" id="TXL65902.1"/>
    </source>
</evidence>
<proteinExistence type="predicted"/>
<dbReference type="PROSITE" id="PS01047">
    <property type="entry name" value="HMA_1"/>
    <property type="match status" value="1"/>
</dbReference>
<reference evidence="3 4" key="1">
    <citation type="submission" date="2019-06" db="EMBL/GenBank/DDBJ databases">
        <title>Quisquiliibacterium sp. nov., isolated from a maize field.</title>
        <authorList>
            <person name="Lin S.-Y."/>
            <person name="Tsai C.-F."/>
            <person name="Young C.-C."/>
        </authorList>
    </citation>
    <scope>NUCLEOTIDE SEQUENCE [LARGE SCALE GENOMIC DNA]</scope>
    <source>
        <strain evidence="3 4">CC-CFT501</strain>
    </source>
</reference>
<dbReference type="Gene3D" id="3.30.70.100">
    <property type="match status" value="1"/>
</dbReference>
<dbReference type="CDD" id="cd00371">
    <property type="entry name" value="HMA"/>
    <property type="match status" value="1"/>
</dbReference>
<feature type="domain" description="HMA" evidence="2">
    <location>
        <begin position="1"/>
        <end position="64"/>
    </location>
</feature>
<dbReference type="PROSITE" id="PS50846">
    <property type="entry name" value="HMA_2"/>
    <property type="match status" value="1"/>
</dbReference>
<organism evidence="3 4">
    <name type="scientific">Zeimonas arvi</name>
    <dbReference type="NCBI Taxonomy" id="2498847"/>
    <lineage>
        <taxon>Bacteria</taxon>
        <taxon>Pseudomonadati</taxon>
        <taxon>Pseudomonadota</taxon>
        <taxon>Betaproteobacteria</taxon>
        <taxon>Burkholderiales</taxon>
        <taxon>Burkholderiaceae</taxon>
        <taxon>Zeimonas</taxon>
    </lineage>
</organism>
<evidence type="ECO:0000256" key="1">
    <source>
        <dbReference type="ARBA" id="ARBA00022723"/>
    </source>
</evidence>
<dbReference type="SUPFAM" id="SSF55008">
    <property type="entry name" value="HMA, heavy metal-associated domain"/>
    <property type="match status" value="1"/>
</dbReference>
<dbReference type="InterPro" id="IPR017969">
    <property type="entry name" value="Heavy-metal-associated_CS"/>
</dbReference>
<keyword evidence="4" id="KW-1185">Reference proteome</keyword>
<dbReference type="Pfam" id="PF00403">
    <property type="entry name" value="HMA"/>
    <property type="match status" value="1"/>
</dbReference>
<protein>
    <submittedName>
        <fullName evidence="3">Heavy-metal-associated domain-containing protein</fullName>
    </submittedName>
</protein>
<name>A0A5C8NXX8_9BURK</name>
<dbReference type="InterPro" id="IPR006121">
    <property type="entry name" value="HMA_dom"/>
</dbReference>